<dbReference type="OrthoDB" id="9810718at2"/>
<dbReference type="STRING" id="28085.Lcin_2188"/>
<name>A0A378IKY4_9GAMM</name>
<dbReference type="InterPro" id="IPR019079">
    <property type="entry name" value="Capsule_synth_CapA"/>
</dbReference>
<dbReference type="Gene3D" id="3.60.21.10">
    <property type="match status" value="1"/>
</dbReference>
<dbReference type="InterPro" id="IPR029052">
    <property type="entry name" value="Metallo-depent_PP-like"/>
</dbReference>
<dbReference type="SMART" id="SM00854">
    <property type="entry name" value="PGA_cap"/>
    <property type="match status" value="1"/>
</dbReference>
<evidence type="ECO:0000313" key="3">
    <source>
        <dbReference type="EMBL" id="KTC83501.1"/>
    </source>
</evidence>
<gene>
    <name evidence="3" type="ORF">Lcin_2188</name>
    <name evidence="4" type="ORF">NCTC12438_02206</name>
</gene>
<evidence type="ECO:0000259" key="2">
    <source>
        <dbReference type="SMART" id="SM00854"/>
    </source>
</evidence>
<dbReference type="PANTHER" id="PTHR33393">
    <property type="entry name" value="POLYGLUTAMINE SYNTHESIS ACCESSORY PROTEIN RV0574C-RELATED"/>
    <property type="match status" value="1"/>
</dbReference>
<dbReference type="RefSeq" id="WP_058465342.1">
    <property type="nucleotide sequence ID" value="NZ_CAAAHQ010000005.1"/>
</dbReference>
<keyword evidence="5" id="KW-1185">Reference proteome</keyword>
<reference evidence="3 5" key="1">
    <citation type="submission" date="2015-11" db="EMBL/GenBank/DDBJ databases">
        <title>Genomic analysis of 38 Legionella species identifies large and diverse effector repertoires.</title>
        <authorList>
            <person name="Burstein D."/>
            <person name="Amaro F."/>
            <person name="Zusman T."/>
            <person name="Lifshitz Z."/>
            <person name="Cohen O."/>
            <person name="Gilbert J.A."/>
            <person name="Pupko T."/>
            <person name="Shuman H.A."/>
            <person name="Segal G."/>
        </authorList>
    </citation>
    <scope>NUCLEOTIDE SEQUENCE [LARGE SCALE GENOMIC DNA]</scope>
    <source>
        <strain evidence="3 5">CDC#72-OH-14</strain>
    </source>
</reference>
<protein>
    <submittedName>
        <fullName evidence="4">Capsule biosynthesis protein</fullName>
    </submittedName>
</protein>
<evidence type="ECO:0000313" key="4">
    <source>
        <dbReference type="EMBL" id="STX35590.1"/>
    </source>
</evidence>
<organism evidence="4 6">
    <name type="scientific">Legionella cincinnatiensis</name>
    <dbReference type="NCBI Taxonomy" id="28085"/>
    <lineage>
        <taxon>Bacteria</taxon>
        <taxon>Pseudomonadati</taxon>
        <taxon>Pseudomonadota</taxon>
        <taxon>Gammaproteobacteria</taxon>
        <taxon>Legionellales</taxon>
        <taxon>Legionellaceae</taxon>
        <taxon>Legionella</taxon>
    </lineage>
</organism>
<proteinExistence type="inferred from homology"/>
<dbReference type="Proteomes" id="UP000054854">
    <property type="component" value="Unassembled WGS sequence"/>
</dbReference>
<accession>A0A378IKY4</accession>
<dbReference type="Proteomes" id="UP000255316">
    <property type="component" value="Unassembled WGS sequence"/>
</dbReference>
<dbReference type="Pfam" id="PF09587">
    <property type="entry name" value="PGA_cap"/>
    <property type="match status" value="1"/>
</dbReference>
<dbReference type="InterPro" id="IPR052169">
    <property type="entry name" value="CW_Biosynth-Accessory"/>
</dbReference>
<dbReference type="EMBL" id="UGNX01000001">
    <property type="protein sequence ID" value="STX35590.1"/>
    <property type="molecule type" value="Genomic_DNA"/>
</dbReference>
<dbReference type="EMBL" id="LNXX01000042">
    <property type="protein sequence ID" value="KTC83501.1"/>
    <property type="molecule type" value="Genomic_DNA"/>
</dbReference>
<comment type="similarity">
    <text evidence="1">Belongs to the CapA family.</text>
</comment>
<dbReference type="SUPFAM" id="SSF56300">
    <property type="entry name" value="Metallo-dependent phosphatases"/>
    <property type="match status" value="1"/>
</dbReference>
<reference evidence="4 6" key="2">
    <citation type="submission" date="2018-06" db="EMBL/GenBank/DDBJ databases">
        <authorList>
            <consortium name="Pathogen Informatics"/>
            <person name="Doyle S."/>
        </authorList>
    </citation>
    <scope>NUCLEOTIDE SEQUENCE [LARGE SCALE GENOMIC DNA]</scope>
    <source>
        <strain evidence="4 6">NCTC12438</strain>
    </source>
</reference>
<evidence type="ECO:0000313" key="6">
    <source>
        <dbReference type="Proteomes" id="UP000255316"/>
    </source>
</evidence>
<evidence type="ECO:0000313" key="5">
    <source>
        <dbReference type="Proteomes" id="UP000054854"/>
    </source>
</evidence>
<dbReference type="PANTHER" id="PTHR33393:SF12">
    <property type="entry name" value="CAPSULE BIOSYNTHESIS PROTEIN CAPA"/>
    <property type="match status" value="1"/>
</dbReference>
<evidence type="ECO:0000256" key="1">
    <source>
        <dbReference type="ARBA" id="ARBA00005662"/>
    </source>
</evidence>
<feature type="domain" description="Capsule synthesis protein CapA" evidence="2">
    <location>
        <begin position="102"/>
        <end position="347"/>
    </location>
</feature>
<dbReference type="AlphaFoldDB" id="A0A378IKY4"/>
<sequence>MKKSVIILFVLLVFIAVYYRLYSIPSTQKSFSELALTERPSWAQWRTEGKGVLKYFLHFFDYQKKATLMVLNPFPGQTAYFAHQKKLLAKLPQPSSEETFVRVGFVGDLMAVPNYDKQFIAPQILNLLAQMDFVLGNLETPVSSSSALSKFRNALSQFNVPNNYLNALTLNGKPVFDFLSLANNHVLDRGDLGVQETMEELKSRDIQAHGADQQKFITYTIKGIRFGVTTATWGVNPQFSQNTTPIWYLRGIAPLDKNKVELSQLIDALHEMKQAKVDFKILFLHWGFEFELYPDPLIQDIGYQLIQNGADLIIGSHPHVLQPFELVQSSEHKGLIAYSMGNFVSDMSNPFTRIGLIQELYVWRNAQQTIQWALGPSRLTQIADIKHPRTELLRNPPPKDLYNAYTNYQHSLNLPFLVWN</sequence>
<dbReference type="CDD" id="cd07381">
    <property type="entry name" value="MPP_CapA"/>
    <property type="match status" value="1"/>
</dbReference>